<keyword evidence="2" id="KW-1185">Reference proteome</keyword>
<evidence type="ECO:0000313" key="1">
    <source>
        <dbReference type="EMBL" id="CAG8543597.1"/>
    </source>
</evidence>
<feature type="non-terminal residue" evidence="1">
    <location>
        <position position="1"/>
    </location>
</feature>
<proteinExistence type="predicted"/>
<sequence length="42" mass="4664">QIQIKRVVRRVTINKGSSSAGVNREKDISVDDRLRLPVTSDG</sequence>
<name>A0A9N9AXQ7_9GLOM</name>
<comment type="caution">
    <text evidence="1">The sequence shown here is derived from an EMBL/GenBank/DDBJ whole genome shotgun (WGS) entry which is preliminary data.</text>
</comment>
<gene>
    <name evidence="1" type="ORF">POCULU_LOCUS4660</name>
</gene>
<dbReference type="Proteomes" id="UP000789572">
    <property type="component" value="Unassembled WGS sequence"/>
</dbReference>
<dbReference type="EMBL" id="CAJVPJ010000622">
    <property type="protein sequence ID" value="CAG8543597.1"/>
    <property type="molecule type" value="Genomic_DNA"/>
</dbReference>
<protein>
    <submittedName>
        <fullName evidence="1">3349_t:CDS:1</fullName>
    </submittedName>
</protein>
<reference evidence="1" key="1">
    <citation type="submission" date="2021-06" db="EMBL/GenBank/DDBJ databases">
        <authorList>
            <person name="Kallberg Y."/>
            <person name="Tangrot J."/>
            <person name="Rosling A."/>
        </authorList>
    </citation>
    <scope>NUCLEOTIDE SEQUENCE</scope>
    <source>
        <strain evidence="1">IA702</strain>
    </source>
</reference>
<dbReference type="AlphaFoldDB" id="A0A9N9AXQ7"/>
<organism evidence="1 2">
    <name type="scientific">Paraglomus occultum</name>
    <dbReference type="NCBI Taxonomy" id="144539"/>
    <lineage>
        <taxon>Eukaryota</taxon>
        <taxon>Fungi</taxon>
        <taxon>Fungi incertae sedis</taxon>
        <taxon>Mucoromycota</taxon>
        <taxon>Glomeromycotina</taxon>
        <taxon>Glomeromycetes</taxon>
        <taxon>Paraglomerales</taxon>
        <taxon>Paraglomeraceae</taxon>
        <taxon>Paraglomus</taxon>
    </lineage>
</organism>
<evidence type="ECO:0000313" key="2">
    <source>
        <dbReference type="Proteomes" id="UP000789572"/>
    </source>
</evidence>
<accession>A0A9N9AXQ7</accession>